<dbReference type="Pfam" id="PF16815">
    <property type="entry name" value="HRI1"/>
    <property type="match status" value="1"/>
</dbReference>
<dbReference type="GO" id="GO:0005737">
    <property type="term" value="C:cytoplasm"/>
    <property type="evidence" value="ECO:0007669"/>
    <property type="project" value="UniProtKB-SubCell"/>
</dbReference>
<dbReference type="CDD" id="cd11692">
    <property type="entry name" value="HRI1_N_like"/>
    <property type="match status" value="1"/>
</dbReference>
<gene>
    <name evidence="8" type="ORF">AAL_02778</name>
</gene>
<feature type="region of interest" description="Disordered" evidence="7">
    <location>
        <begin position="156"/>
        <end position="178"/>
    </location>
</feature>
<feature type="compositionally biased region" description="Basic and acidic residues" evidence="7">
    <location>
        <begin position="232"/>
        <end position="241"/>
    </location>
</feature>
<dbReference type="InterPro" id="IPR038744">
    <property type="entry name" value="Hri1_N"/>
</dbReference>
<reference evidence="8 9" key="1">
    <citation type="journal article" date="2016" name="Genome Biol. Evol.">
        <title>Divergent and convergent evolution of fungal pathogenicity.</title>
        <authorList>
            <person name="Shang Y."/>
            <person name="Xiao G."/>
            <person name="Zheng P."/>
            <person name="Cen K."/>
            <person name="Zhan S."/>
            <person name="Wang C."/>
        </authorList>
    </citation>
    <scope>NUCLEOTIDE SEQUENCE [LARGE SCALE GENOMIC DNA]</scope>
    <source>
        <strain evidence="8 9">RCEF 2490</strain>
    </source>
</reference>
<accession>A0A168EWR6</accession>
<keyword evidence="6" id="KW-0539">Nucleus</keyword>
<keyword evidence="5" id="KW-0963">Cytoplasm</keyword>
<dbReference type="AlphaFoldDB" id="A0A168EWR6"/>
<dbReference type="InterPro" id="IPR031818">
    <property type="entry name" value="Hri1"/>
</dbReference>
<evidence type="ECO:0000256" key="3">
    <source>
        <dbReference type="ARBA" id="ARBA00005229"/>
    </source>
</evidence>
<proteinExistence type="inferred from homology"/>
<comment type="caution">
    <text evidence="8">The sequence shown here is derived from an EMBL/GenBank/DDBJ whole genome shotgun (WGS) entry which is preliminary data.</text>
</comment>
<evidence type="ECO:0000256" key="4">
    <source>
        <dbReference type="ARBA" id="ARBA00017063"/>
    </source>
</evidence>
<protein>
    <recommendedName>
        <fullName evidence="4">Protein HRI1</fullName>
    </recommendedName>
</protein>
<evidence type="ECO:0000256" key="1">
    <source>
        <dbReference type="ARBA" id="ARBA00004123"/>
    </source>
</evidence>
<feature type="region of interest" description="Disordered" evidence="7">
    <location>
        <begin position="1"/>
        <end position="21"/>
    </location>
</feature>
<evidence type="ECO:0000256" key="6">
    <source>
        <dbReference type="ARBA" id="ARBA00023242"/>
    </source>
</evidence>
<feature type="compositionally biased region" description="Basic and acidic residues" evidence="7">
    <location>
        <begin position="248"/>
        <end position="258"/>
    </location>
</feature>
<dbReference type="EMBL" id="AZGY01000004">
    <property type="protein sequence ID" value="KZZ99227.1"/>
    <property type="molecule type" value="Genomic_DNA"/>
</dbReference>
<dbReference type="STRING" id="1081109.A0A168EWR6"/>
<sequence length="267" mass="29164">MSGSISIRRSIRWPPDDASEPTSTIVLTSPGRLFVDVRILTDEHGQVPSGDDVPLDRLDWAIAGTSFSSSLSSQAGAGSWHARWEHWIDSRTDAAAAADEADMVTLGPDNVVLEKGAMVNPQTGRVAPYEEIWEDEDVPGGQGRVVVLRWEDRAAAAGGHGDDDDDDGGSGSGSNSRDRGLAIRLGRYCQGIVKIGGRVTVERWEHGKRVVRMGAHEELPCALMVKQQQQQQRDEKREQEQGRGGAFRRGDEVRDGQGRRWTVVEAS</sequence>
<evidence type="ECO:0000313" key="9">
    <source>
        <dbReference type="Proteomes" id="UP000078544"/>
    </source>
</evidence>
<evidence type="ECO:0000256" key="7">
    <source>
        <dbReference type="SAM" id="MobiDB-lite"/>
    </source>
</evidence>
<dbReference type="OrthoDB" id="4045395at2759"/>
<feature type="region of interest" description="Disordered" evidence="7">
    <location>
        <begin position="227"/>
        <end position="267"/>
    </location>
</feature>
<evidence type="ECO:0000256" key="2">
    <source>
        <dbReference type="ARBA" id="ARBA00004496"/>
    </source>
</evidence>
<dbReference type="InterPro" id="IPR043047">
    <property type="entry name" value="Hri1_N_sf"/>
</dbReference>
<name>A0A168EWR6_9HYPO</name>
<evidence type="ECO:0000256" key="5">
    <source>
        <dbReference type="ARBA" id="ARBA00022490"/>
    </source>
</evidence>
<organism evidence="8 9">
    <name type="scientific">Moelleriella libera RCEF 2490</name>
    <dbReference type="NCBI Taxonomy" id="1081109"/>
    <lineage>
        <taxon>Eukaryota</taxon>
        <taxon>Fungi</taxon>
        <taxon>Dikarya</taxon>
        <taxon>Ascomycota</taxon>
        <taxon>Pezizomycotina</taxon>
        <taxon>Sordariomycetes</taxon>
        <taxon>Hypocreomycetidae</taxon>
        <taxon>Hypocreales</taxon>
        <taxon>Clavicipitaceae</taxon>
        <taxon>Moelleriella</taxon>
    </lineage>
</organism>
<comment type="similarity">
    <text evidence="3">Belongs to the HRI1 family.</text>
</comment>
<keyword evidence="9" id="KW-1185">Reference proteome</keyword>
<dbReference type="Gene3D" id="2.40.128.320">
    <property type="entry name" value="Protein HRI1, N-terminal domain"/>
    <property type="match status" value="1"/>
</dbReference>
<dbReference type="Proteomes" id="UP000078544">
    <property type="component" value="Unassembled WGS sequence"/>
</dbReference>
<comment type="subcellular location">
    <subcellularLocation>
        <location evidence="2">Cytoplasm</location>
    </subcellularLocation>
    <subcellularLocation>
        <location evidence="1">Nucleus</location>
    </subcellularLocation>
</comment>
<dbReference type="GO" id="GO:0005634">
    <property type="term" value="C:nucleus"/>
    <property type="evidence" value="ECO:0007669"/>
    <property type="project" value="UniProtKB-SubCell"/>
</dbReference>
<evidence type="ECO:0000313" key="8">
    <source>
        <dbReference type="EMBL" id="KZZ99227.1"/>
    </source>
</evidence>